<organism evidence="1 2">
    <name type="scientific">Trifolium medium</name>
    <dbReference type="NCBI Taxonomy" id="97028"/>
    <lineage>
        <taxon>Eukaryota</taxon>
        <taxon>Viridiplantae</taxon>
        <taxon>Streptophyta</taxon>
        <taxon>Embryophyta</taxon>
        <taxon>Tracheophyta</taxon>
        <taxon>Spermatophyta</taxon>
        <taxon>Magnoliopsida</taxon>
        <taxon>eudicotyledons</taxon>
        <taxon>Gunneridae</taxon>
        <taxon>Pentapetalae</taxon>
        <taxon>rosids</taxon>
        <taxon>fabids</taxon>
        <taxon>Fabales</taxon>
        <taxon>Fabaceae</taxon>
        <taxon>Papilionoideae</taxon>
        <taxon>50 kb inversion clade</taxon>
        <taxon>NPAAA clade</taxon>
        <taxon>Hologalegina</taxon>
        <taxon>IRL clade</taxon>
        <taxon>Trifolieae</taxon>
        <taxon>Trifolium</taxon>
    </lineage>
</organism>
<accession>A0A392SK92</accession>
<protein>
    <submittedName>
        <fullName evidence="1">Uncharacterized protein</fullName>
    </submittedName>
</protein>
<dbReference type="AlphaFoldDB" id="A0A392SK92"/>
<proteinExistence type="predicted"/>
<comment type="caution">
    <text evidence="1">The sequence shown here is derived from an EMBL/GenBank/DDBJ whole genome shotgun (WGS) entry which is preliminary data.</text>
</comment>
<sequence length="41" mass="4515">MALKESHGSHSNNLPGRIASLKARLFMLDGKGEDEMLTDDE</sequence>
<name>A0A392SK92_9FABA</name>
<feature type="non-terminal residue" evidence="1">
    <location>
        <position position="41"/>
    </location>
</feature>
<evidence type="ECO:0000313" key="1">
    <source>
        <dbReference type="EMBL" id="MCI48385.1"/>
    </source>
</evidence>
<reference evidence="1 2" key="1">
    <citation type="journal article" date="2018" name="Front. Plant Sci.">
        <title>Red Clover (Trifolium pratense) and Zigzag Clover (T. medium) - A Picture of Genomic Similarities and Differences.</title>
        <authorList>
            <person name="Dluhosova J."/>
            <person name="Istvanek J."/>
            <person name="Nedelnik J."/>
            <person name="Repkova J."/>
        </authorList>
    </citation>
    <scope>NUCLEOTIDE SEQUENCE [LARGE SCALE GENOMIC DNA]</scope>
    <source>
        <strain evidence="2">cv. 10/8</strain>
        <tissue evidence="1">Leaf</tissue>
    </source>
</reference>
<keyword evidence="2" id="KW-1185">Reference proteome</keyword>
<dbReference type="EMBL" id="LXQA010386072">
    <property type="protein sequence ID" value="MCI48385.1"/>
    <property type="molecule type" value="Genomic_DNA"/>
</dbReference>
<dbReference type="Proteomes" id="UP000265520">
    <property type="component" value="Unassembled WGS sequence"/>
</dbReference>
<evidence type="ECO:0000313" key="2">
    <source>
        <dbReference type="Proteomes" id="UP000265520"/>
    </source>
</evidence>